<organism evidence="3 4">
    <name type="scientific">Nocardiopsis metallicus</name>
    <dbReference type="NCBI Taxonomy" id="179819"/>
    <lineage>
        <taxon>Bacteria</taxon>
        <taxon>Bacillati</taxon>
        <taxon>Actinomycetota</taxon>
        <taxon>Actinomycetes</taxon>
        <taxon>Streptosporangiales</taxon>
        <taxon>Nocardiopsidaceae</taxon>
        <taxon>Nocardiopsis</taxon>
    </lineage>
</organism>
<feature type="domain" description="SAF" evidence="2">
    <location>
        <begin position="53"/>
        <end position="114"/>
    </location>
</feature>
<proteinExistence type="predicted"/>
<evidence type="ECO:0000259" key="2">
    <source>
        <dbReference type="SMART" id="SM00858"/>
    </source>
</evidence>
<keyword evidence="1" id="KW-0472">Membrane</keyword>
<feature type="transmembrane region" description="Helical" evidence="1">
    <location>
        <begin position="27"/>
        <end position="47"/>
    </location>
</feature>
<reference evidence="3 4" key="1">
    <citation type="submission" date="2020-08" db="EMBL/GenBank/DDBJ databases">
        <title>Sequencing the genomes of 1000 actinobacteria strains.</title>
        <authorList>
            <person name="Klenk H.-P."/>
        </authorList>
    </citation>
    <scope>NUCLEOTIDE SEQUENCE [LARGE SCALE GENOMIC DNA]</scope>
    <source>
        <strain evidence="3 4">DSM 44598</strain>
    </source>
</reference>
<dbReference type="SMART" id="SM00858">
    <property type="entry name" value="SAF"/>
    <property type="match status" value="1"/>
</dbReference>
<dbReference type="Gene3D" id="3.90.1210.10">
    <property type="entry name" value="Antifreeze-like/N-acetylneuraminic acid synthase C-terminal domain"/>
    <property type="match status" value="1"/>
</dbReference>
<evidence type="ECO:0000256" key="1">
    <source>
        <dbReference type="SAM" id="Phobius"/>
    </source>
</evidence>
<dbReference type="Proteomes" id="UP000579647">
    <property type="component" value="Unassembled WGS sequence"/>
</dbReference>
<protein>
    <recommendedName>
        <fullName evidence="2">SAF domain-containing protein</fullName>
    </recommendedName>
</protein>
<dbReference type="AlphaFoldDB" id="A0A840W8T0"/>
<gene>
    <name evidence="3" type="ORF">HNR07_004556</name>
</gene>
<sequence>MKTATDTRPRDTEAPLRLPGRPRRWRSALVVLALMAAGATTGVVALAQVDQRSPVLVAASDLSAGHVLTPEDVRVVELAGAEGLSTVSDPAQVVGSVLALPVAEGGLLSQEIVGADGSQLAANEVAISAQLGPGRVPSSVRTGSQVVVVITGDDEGDISYPAVVQTLTAAETGNGTLVDLVVDASHATILARAAAEEQIALVHTPSGSEG</sequence>
<dbReference type="Pfam" id="PF08666">
    <property type="entry name" value="SAF"/>
    <property type="match status" value="1"/>
</dbReference>
<comment type="caution">
    <text evidence="3">The sequence shown here is derived from an EMBL/GenBank/DDBJ whole genome shotgun (WGS) entry which is preliminary data.</text>
</comment>
<dbReference type="CDD" id="cd11614">
    <property type="entry name" value="SAF_CpaB_FlgA_like"/>
    <property type="match status" value="1"/>
</dbReference>
<evidence type="ECO:0000313" key="4">
    <source>
        <dbReference type="Proteomes" id="UP000579647"/>
    </source>
</evidence>
<dbReference type="EMBL" id="JACHDO010000001">
    <property type="protein sequence ID" value="MBB5493419.1"/>
    <property type="molecule type" value="Genomic_DNA"/>
</dbReference>
<accession>A0A840W8T0</accession>
<evidence type="ECO:0000313" key="3">
    <source>
        <dbReference type="EMBL" id="MBB5493419.1"/>
    </source>
</evidence>
<name>A0A840W8T0_9ACTN</name>
<dbReference type="RefSeq" id="WP_026115255.1">
    <property type="nucleotide sequence ID" value="NZ_BAAAKM010000111.1"/>
</dbReference>
<dbReference type="InterPro" id="IPR013974">
    <property type="entry name" value="SAF"/>
</dbReference>
<keyword evidence="4" id="KW-1185">Reference proteome</keyword>
<keyword evidence="1" id="KW-0812">Transmembrane</keyword>
<keyword evidence="1" id="KW-1133">Transmembrane helix</keyword>